<dbReference type="CDD" id="cd07562">
    <property type="entry name" value="Peptidase_S41_TRI"/>
    <property type="match status" value="1"/>
</dbReference>
<dbReference type="Gene3D" id="3.30.750.44">
    <property type="match status" value="1"/>
</dbReference>
<dbReference type="Pfam" id="PF26550">
    <property type="entry name" value="Tricorn_2nd"/>
    <property type="match status" value="1"/>
</dbReference>
<dbReference type="InterPro" id="IPR012393">
    <property type="entry name" value="Tricorn_protease"/>
</dbReference>
<evidence type="ECO:0000256" key="6">
    <source>
        <dbReference type="ARBA" id="ARBA00022825"/>
    </source>
</evidence>
<feature type="domain" description="Tail specific protease" evidence="10">
    <location>
        <begin position="827"/>
        <end position="1032"/>
    </location>
</feature>
<dbReference type="Gene3D" id="2.30.42.10">
    <property type="match status" value="1"/>
</dbReference>
<dbReference type="SUPFAM" id="SSF69304">
    <property type="entry name" value="Tricorn protease N-terminal domain"/>
    <property type="match status" value="1"/>
</dbReference>
<dbReference type="SUPFAM" id="SSF82171">
    <property type="entry name" value="DPP6 N-terminal domain-like"/>
    <property type="match status" value="1"/>
</dbReference>
<dbReference type="Gene3D" id="2.130.10.10">
    <property type="entry name" value="YVTN repeat-like/Quinoprotein amine dehydrogenase"/>
    <property type="match status" value="1"/>
</dbReference>
<sequence>MKRIHLNQLAALMAFSLSLPAMAALPYYRSPAIEGNQLVFTAEGDLWVSTLEAGIASRLTTHPAEENQALFSPDGQQVLYVAAYDGSMDIYQLSRSGGQPKRLTALNGKVKLHGFSPDGELLYSTDANTGPVNTWQLRLLNLASGQSRTLPLQDAVEGVIDPQGQYLYFIRYGLQLTGDNARQYQGGARGQLWRWKLNSTEEAQRLLAEHQGSLRNPVWRQGELVLISDASGMPNLWRYQPATGQFSALTQHQDYAVRSVRASADQLIYQQGADMHLLDSSGHDKLISPALLSDSPAQRERLLSEPLKYLTDQAVSFKAEKLVLTVRGKVEVLSRAPKRTVELPLPETARARSAVLSPNGQWVYLLSDQSGELQIWRYAADGSDQGKQMTDGKAGFRWQLSLSPDGRYLAHDDKAGRLFILDTQNGNNHEVYQQGFGLSPYTALVWQPDSSALAFVTETDGIGRAQLGLYSLREKKTRLLTSADYNSYSPAFSPDNQWLYFLSERQLQAKPGAPWGDRNMGPAFDKRALVFAYALSTEPQFPFDAGSELTKALEGDPKPLALSQLGQNLWQVPVVAGNYQKLQVAEKHLYLLSAADAPGQAGAVHSLSIEPDNKALKGYASSVRDIQVAADGKNVALWYQMGPASHRFFLGAATAKAPDGETAEPWASDKLVLKLKPKAEWQQMYQDAWLMHREFLFDPAMRGKDWTAMKQHYLPLLDRVRDRFELDDVLAQLIGELSVLHSQVRGGDYAKAQEQSQAASLGGQWRETDKGLVLQTLYLTDADLPWLQSPLAKGIDPLHNGDLLLAVNHQQVRTQVELQQQLLQQQGQQVLLSLQRDGKNWQKVVVPQSPEQEQTWRYQHWVNQNKALVAKQSQGRFGYLHLYAMGSNDLAQFARDFYAQMDKEGLVIDVRRNRGGNIDSWVIEKLLRRVWAFWQPQQGKAYTNMQQTFRGRLVVLTDPLTYSDGETFAAGVKALGLGPVIGQQTSGAGVWLSGRNLLTDFGVARVAETAQFDAAGRWIIEGRGVSPDIHVENLPFASFAGQDAQLSRAIQELNTQLEQAPVPALNAEPLHPGMAADAQRLR</sequence>
<dbReference type="InterPro" id="IPR029414">
    <property type="entry name" value="Tricorn_PDZ"/>
</dbReference>
<name>A0ABV9JNU7_9GAMM</name>
<comment type="function">
    <text evidence="7">Degrades oligopeptides.</text>
</comment>
<keyword evidence="4 7" id="KW-0645">Protease</keyword>
<evidence type="ECO:0000259" key="10">
    <source>
        <dbReference type="SMART" id="SM00245"/>
    </source>
</evidence>
<dbReference type="InterPro" id="IPR029045">
    <property type="entry name" value="ClpP/crotonase-like_dom_sf"/>
</dbReference>
<dbReference type="Gene3D" id="2.120.10.60">
    <property type="entry name" value="Tricorn protease N-terminal domain"/>
    <property type="match status" value="1"/>
</dbReference>
<feature type="chain" id="PRO_5046831597" description="Tricorn protease homolog" evidence="9">
    <location>
        <begin position="24"/>
        <end position="1082"/>
    </location>
</feature>
<reference evidence="12" key="1">
    <citation type="journal article" date="2019" name="Int. J. Syst. Evol. Microbiol.">
        <title>The Global Catalogue of Microorganisms (GCM) 10K type strain sequencing project: providing services to taxonomists for standard genome sequencing and annotation.</title>
        <authorList>
            <consortium name="The Broad Institute Genomics Platform"/>
            <consortium name="The Broad Institute Genome Sequencing Center for Infectious Disease"/>
            <person name="Wu L."/>
            <person name="Ma J."/>
        </authorList>
    </citation>
    <scope>NUCLEOTIDE SEQUENCE [LARGE SCALE GENOMIC DNA]</scope>
    <source>
        <strain evidence="12">DT28</strain>
    </source>
</reference>
<dbReference type="InterPro" id="IPR005151">
    <property type="entry name" value="Tail-specific_protease"/>
</dbReference>
<evidence type="ECO:0000256" key="5">
    <source>
        <dbReference type="ARBA" id="ARBA00022801"/>
    </source>
</evidence>
<gene>
    <name evidence="11" type="ORF">ACFO3I_12840</name>
</gene>
<evidence type="ECO:0000256" key="7">
    <source>
        <dbReference type="PIRNR" id="PIRNR036421"/>
    </source>
</evidence>
<comment type="similarity">
    <text evidence="2 7">Belongs to the peptidase S41B family.</text>
</comment>
<dbReference type="PANTHER" id="PTHR43253:SF1">
    <property type="entry name" value="TRICORN PROTEASE HOMOLOG 2-RELATED"/>
    <property type="match status" value="1"/>
</dbReference>
<evidence type="ECO:0000313" key="12">
    <source>
        <dbReference type="Proteomes" id="UP001595962"/>
    </source>
</evidence>
<keyword evidence="6 7" id="KW-0720">Serine protease</keyword>
<evidence type="ECO:0000313" key="11">
    <source>
        <dbReference type="EMBL" id="MFC4655895.1"/>
    </source>
</evidence>
<dbReference type="PANTHER" id="PTHR43253">
    <property type="entry name" value="TRICORN PROTEASE HOMOLOG 2-RELATED"/>
    <property type="match status" value="1"/>
</dbReference>
<evidence type="ECO:0000256" key="4">
    <source>
        <dbReference type="ARBA" id="ARBA00022670"/>
    </source>
</evidence>
<evidence type="ECO:0000256" key="8">
    <source>
        <dbReference type="SAM" id="MobiDB-lite"/>
    </source>
</evidence>
<accession>A0ABV9JNU7</accession>
<dbReference type="SUPFAM" id="SSF50156">
    <property type="entry name" value="PDZ domain-like"/>
    <property type="match status" value="1"/>
</dbReference>
<evidence type="ECO:0000256" key="3">
    <source>
        <dbReference type="ARBA" id="ARBA00022490"/>
    </source>
</evidence>
<dbReference type="SUPFAM" id="SSF52096">
    <property type="entry name" value="ClpP/crotonase"/>
    <property type="match status" value="1"/>
</dbReference>
<evidence type="ECO:0000256" key="9">
    <source>
        <dbReference type="SAM" id="SignalP"/>
    </source>
</evidence>
<dbReference type="Gene3D" id="3.90.226.10">
    <property type="entry name" value="2-enoyl-CoA Hydratase, Chain A, domain 1"/>
    <property type="match status" value="1"/>
</dbReference>
<dbReference type="SMART" id="SM00245">
    <property type="entry name" value="TSPc"/>
    <property type="match status" value="1"/>
</dbReference>
<evidence type="ECO:0000256" key="1">
    <source>
        <dbReference type="ARBA" id="ARBA00004496"/>
    </source>
</evidence>
<evidence type="ECO:0000256" key="2">
    <source>
        <dbReference type="ARBA" id="ARBA00008524"/>
    </source>
</evidence>
<dbReference type="EC" id="3.4.21.-" evidence="7"/>
<dbReference type="Pfam" id="PF26549">
    <property type="entry name" value="Tricorn_N"/>
    <property type="match status" value="1"/>
</dbReference>
<protein>
    <recommendedName>
        <fullName evidence="7">Tricorn protease homolog</fullName>
        <ecNumber evidence="7">3.4.21.-</ecNumber>
    </recommendedName>
</protein>
<dbReference type="Pfam" id="PF14684">
    <property type="entry name" value="Tricorn_C1"/>
    <property type="match status" value="1"/>
</dbReference>
<dbReference type="InterPro" id="IPR028204">
    <property type="entry name" value="Tricorn_C1"/>
</dbReference>
<keyword evidence="9" id="KW-0732">Signal</keyword>
<dbReference type="InterPro" id="IPR036034">
    <property type="entry name" value="PDZ_sf"/>
</dbReference>
<dbReference type="Proteomes" id="UP001595962">
    <property type="component" value="Unassembled WGS sequence"/>
</dbReference>
<proteinExistence type="inferred from homology"/>
<keyword evidence="12" id="KW-1185">Reference proteome</keyword>
<dbReference type="Pfam" id="PF03572">
    <property type="entry name" value="Peptidase_S41"/>
    <property type="match status" value="1"/>
</dbReference>
<dbReference type="InterPro" id="IPR015943">
    <property type="entry name" value="WD40/YVTN_repeat-like_dom_sf"/>
</dbReference>
<comment type="caution">
    <text evidence="11">The sequence shown here is derived from an EMBL/GenBank/DDBJ whole genome shotgun (WGS) entry which is preliminary data.</text>
</comment>
<organism evidence="11 12">
    <name type="scientific">Rheinheimera marina</name>
    <dbReference type="NCBI Taxonomy" id="1774958"/>
    <lineage>
        <taxon>Bacteria</taxon>
        <taxon>Pseudomonadati</taxon>
        <taxon>Pseudomonadota</taxon>
        <taxon>Gammaproteobacteria</taxon>
        <taxon>Chromatiales</taxon>
        <taxon>Chromatiaceae</taxon>
        <taxon>Rheinheimera</taxon>
    </lineage>
</organism>
<dbReference type="PIRSF" id="PIRSF036421">
    <property type="entry name" value="Tricorn_protease"/>
    <property type="match status" value="1"/>
</dbReference>
<comment type="subcellular location">
    <subcellularLocation>
        <location evidence="1 7">Cytoplasm</location>
    </subcellularLocation>
</comment>
<dbReference type="EMBL" id="JBHSGB010000010">
    <property type="protein sequence ID" value="MFC4655895.1"/>
    <property type="molecule type" value="Genomic_DNA"/>
</dbReference>
<dbReference type="RefSeq" id="WP_377334422.1">
    <property type="nucleotide sequence ID" value="NZ_JBHSGB010000010.1"/>
</dbReference>
<keyword evidence="3 7" id="KW-0963">Cytoplasm</keyword>
<keyword evidence="5 7" id="KW-0378">Hydrolase</keyword>
<feature type="region of interest" description="Disordered" evidence="8">
    <location>
        <begin position="1062"/>
        <end position="1082"/>
    </location>
</feature>
<feature type="signal peptide" evidence="9">
    <location>
        <begin position="1"/>
        <end position="23"/>
    </location>
</feature>
<dbReference type="Pfam" id="PF14685">
    <property type="entry name" value="PDZ_Tricorn"/>
    <property type="match status" value="1"/>
</dbReference>